<dbReference type="RefSeq" id="WP_408340833.1">
    <property type="nucleotide sequence ID" value="NZ_JAQQCF010000063.1"/>
</dbReference>
<dbReference type="EMBL" id="JAQQCF010000063">
    <property type="protein sequence ID" value="MFM0642253.1"/>
    <property type="molecule type" value="Genomic_DNA"/>
</dbReference>
<protein>
    <submittedName>
        <fullName evidence="1">Uncharacterized protein</fullName>
    </submittedName>
</protein>
<organism evidence="1 2">
    <name type="scientific">Paraburkholderia metrosideri</name>
    <dbReference type="NCBI Taxonomy" id="580937"/>
    <lineage>
        <taxon>Bacteria</taxon>
        <taxon>Pseudomonadati</taxon>
        <taxon>Pseudomonadota</taxon>
        <taxon>Betaproteobacteria</taxon>
        <taxon>Burkholderiales</taxon>
        <taxon>Burkholderiaceae</taxon>
        <taxon>Paraburkholderia</taxon>
    </lineage>
</organism>
<dbReference type="Proteomes" id="UP001629432">
    <property type="component" value="Unassembled WGS sequence"/>
</dbReference>
<keyword evidence="2" id="KW-1185">Reference proteome</keyword>
<reference evidence="1 2" key="1">
    <citation type="journal article" date="2024" name="Chem. Sci.">
        <title>Discovery of megapolipeptins by genome mining of a Burkholderiales bacteria collection.</title>
        <authorList>
            <person name="Paulo B.S."/>
            <person name="Recchia M.J.J."/>
            <person name="Lee S."/>
            <person name="Fergusson C.H."/>
            <person name="Romanowski S.B."/>
            <person name="Hernandez A."/>
            <person name="Krull N."/>
            <person name="Liu D.Y."/>
            <person name="Cavanagh H."/>
            <person name="Bos A."/>
            <person name="Gray C.A."/>
            <person name="Murphy B.T."/>
            <person name="Linington R.G."/>
            <person name="Eustaquio A.S."/>
        </authorList>
    </citation>
    <scope>NUCLEOTIDE SEQUENCE [LARGE SCALE GENOMIC DNA]</scope>
    <source>
        <strain evidence="1 2">RL17-338-BIC-A</strain>
    </source>
</reference>
<accession>A0ABW9E3T3</accession>
<name>A0ABW9E3T3_9BURK</name>
<proteinExistence type="predicted"/>
<evidence type="ECO:0000313" key="2">
    <source>
        <dbReference type="Proteomes" id="UP001629432"/>
    </source>
</evidence>
<comment type="caution">
    <text evidence="1">The sequence shown here is derived from an EMBL/GenBank/DDBJ whole genome shotgun (WGS) entry which is preliminary data.</text>
</comment>
<gene>
    <name evidence="1" type="ORF">PQQ63_36820</name>
</gene>
<evidence type="ECO:0000313" key="1">
    <source>
        <dbReference type="EMBL" id="MFM0642253.1"/>
    </source>
</evidence>
<sequence length="173" mass="19842">MTALNEKLPDDLRAALVSIYEEVMWLAGRPNVTASRARAWYTHVMAESVKRRVRHFTGQVSVSAVSGDGTGLRLEHYRRIQTTLTELVNRHRQEQRSDPGEFVRTLIEYESVHIVTIAENYAAMRAHGDYEKAGIVLQPWVEIPEARKQMLWRSMLRNKVANAENFINRPAAV</sequence>